<dbReference type="InterPro" id="IPR006674">
    <property type="entry name" value="HD_domain"/>
</dbReference>
<dbReference type="InterPro" id="IPR037522">
    <property type="entry name" value="HD_GYP_dom"/>
</dbReference>
<dbReference type="SMART" id="SM00471">
    <property type="entry name" value="HDc"/>
    <property type="match status" value="1"/>
</dbReference>
<dbReference type="CDD" id="cd00077">
    <property type="entry name" value="HDc"/>
    <property type="match status" value="1"/>
</dbReference>
<dbReference type="PANTHER" id="PTHR45228:SF4">
    <property type="entry name" value="LIPOPROTEIN"/>
    <property type="match status" value="1"/>
</dbReference>
<feature type="modified residue" description="4-aspartylphosphate" evidence="1">
    <location>
        <position position="192"/>
    </location>
</feature>
<dbReference type="PROSITE" id="PS51832">
    <property type="entry name" value="HD_GYP"/>
    <property type="match status" value="1"/>
</dbReference>
<dbReference type="GO" id="GO:0000160">
    <property type="term" value="P:phosphorelay signal transduction system"/>
    <property type="evidence" value="ECO:0007669"/>
    <property type="project" value="InterPro"/>
</dbReference>
<evidence type="ECO:0000259" key="2">
    <source>
        <dbReference type="PROSITE" id="PS50110"/>
    </source>
</evidence>
<dbReference type="CDD" id="cd00156">
    <property type="entry name" value="REC"/>
    <property type="match status" value="1"/>
</dbReference>
<dbReference type="SUPFAM" id="SSF47226">
    <property type="entry name" value="Histidine-containing phosphotransfer domain, HPT domain"/>
    <property type="match status" value="1"/>
</dbReference>
<dbReference type="InterPro" id="IPR001789">
    <property type="entry name" value="Sig_transdc_resp-reg_receiver"/>
</dbReference>
<dbReference type="InterPro" id="IPR003607">
    <property type="entry name" value="HD/PDEase_dom"/>
</dbReference>
<keyword evidence="1" id="KW-0597">Phosphoprotein</keyword>
<dbReference type="PROSITE" id="PS50110">
    <property type="entry name" value="RESPONSE_REGULATORY"/>
    <property type="match status" value="1"/>
</dbReference>
<dbReference type="Pfam" id="PF01627">
    <property type="entry name" value="Hpt"/>
    <property type="match status" value="1"/>
</dbReference>
<dbReference type="InterPro" id="IPR036641">
    <property type="entry name" value="HPT_dom_sf"/>
</dbReference>
<dbReference type="SMART" id="SM00448">
    <property type="entry name" value="REC"/>
    <property type="match status" value="1"/>
</dbReference>
<reference evidence="5 6" key="1">
    <citation type="submission" date="2019-08" db="EMBL/GenBank/DDBJ databases">
        <title>In-depth cultivation of the pig gut microbiome towards novel bacterial diversity and tailored functional studies.</title>
        <authorList>
            <person name="Wylensek D."/>
            <person name="Hitch T.C.A."/>
            <person name="Clavel T."/>
        </authorList>
    </citation>
    <scope>NUCLEOTIDE SEQUENCE [LARGE SCALE GENOMIC DNA]</scope>
    <source>
        <strain evidence="5 6">WCA-693-APC-5D-A</strain>
    </source>
</reference>
<sequence>MVICMEQEKQGFANAELLARLDFLNLELGLERCMDDEDFYLDILASFVEENQLDALKSLYLENNWAKYRIKAHTLKSSAAYIGAEELSAWAKQIELAAKEGDEEFIHRNHYHFIAYYESVLRQIDSAMSLRNRGGGNQIERLKILVVDSDLSCQGSIKQAFRDQFQVDAVETSEQMFAHLHGGALPDMILMDISDASQDNHEALRELKRSEAFMDIPVAIMVDEHTHESMLQGISEGAAEYLIKPLRMEIVMMRINRMLQLSRLQTNLQHEVYMRTKADKEKNQRIANLLDQVVDALGRTIDAKDKYTKGHSERVAKYAVMIAKKLGCDEEQITAIKYAALLHDIGKIGIPDEIINKPESLTDKEYAIVKAHPVLGAEILQGITAVPGVYEAARWHHERYDGLGYPDGKQGMDIPDLVRIISVADAYDSMTSIRAYRERMTQAMVRAEIEKGMGTQFDPIFANIMIDIIDGDKDFELREK</sequence>
<dbReference type="EMBL" id="VUNR01000022">
    <property type="protein sequence ID" value="MSU09375.1"/>
    <property type="molecule type" value="Genomic_DNA"/>
</dbReference>
<feature type="domain" description="HD" evidence="3">
    <location>
        <begin position="308"/>
        <end position="430"/>
    </location>
</feature>
<dbReference type="NCBIfam" id="TIGR00277">
    <property type="entry name" value="HDIG"/>
    <property type="match status" value="1"/>
</dbReference>
<dbReference type="InterPro" id="IPR008207">
    <property type="entry name" value="Sig_transdc_His_kin_Hpt_dom"/>
</dbReference>
<evidence type="ECO:0000256" key="1">
    <source>
        <dbReference type="PROSITE-ProRule" id="PRU00169"/>
    </source>
</evidence>
<dbReference type="Gene3D" id="3.40.50.2300">
    <property type="match status" value="1"/>
</dbReference>
<dbReference type="Gene3D" id="1.20.120.160">
    <property type="entry name" value="HPT domain"/>
    <property type="match status" value="1"/>
</dbReference>
<organism evidence="5 6">
    <name type="scientific">Anaerovibrio slackiae</name>
    <dbReference type="NCBI Taxonomy" id="2652309"/>
    <lineage>
        <taxon>Bacteria</taxon>
        <taxon>Bacillati</taxon>
        <taxon>Bacillota</taxon>
        <taxon>Negativicutes</taxon>
        <taxon>Selenomonadales</taxon>
        <taxon>Selenomonadaceae</taxon>
        <taxon>Anaerovibrio</taxon>
    </lineage>
</organism>
<evidence type="ECO:0000313" key="6">
    <source>
        <dbReference type="Proteomes" id="UP000433181"/>
    </source>
</evidence>
<dbReference type="AlphaFoldDB" id="A0A6I2UI20"/>
<accession>A0A6I2UI20</accession>
<gene>
    <name evidence="5" type="ORF">FYJ84_10295</name>
</gene>
<feature type="domain" description="HD-GYP" evidence="4">
    <location>
        <begin position="286"/>
        <end position="480"/>
    </location>
</feature>
<dbReference type="InterPro" id="IPR006675">
    <property type="entry name" value="HDIG_dom"/>
</dbReference>
<evidence type="ECO:0000259" key="3">
    <source>
        <dbReference type="PROSITE" id="PS51831"/>
    </source>
</evidence>
<dbReference type="Pfam" id="PF00072">
    <property type="entry name" value="Response_reg"/>
    <property type="match status" value="1"/>
</dbReference>
<dbReference type="InterPro" id="IPR011006">
    <property type="entry name" value="CheY-like_superfamily"/>
</dbReference>
<evidence type="ECO:0000313" key="5">
    <source>
        <dbReference type="EMBL" id="MSU09375.1"/>
    </source>
</evidence>
<dbReference type="SUPFAM" id="SSF109604">
    <property type="entry name" value="HD-domain/PDEase-like"/>
    <property type="match status" value="1"/>
</dbReference>
<evidence type="ECO:0000259" key="4">
    <source>
        <dbReference type="PROSITE" id="PS51832"/>
    </source>
</evidence>
<dbReference type="InterPro" id="IPR052020">
    <property type="entry name" value="Cyclic_di-GMP/3'3'-cGAMP_PDE"/>
</dbReference>
<name>A0A6I2UI20_9FIRM</name>
<dbReference type="Pfam" id="PF13487">
    <property type="entry name" value="HD_5"/>
    <property type="match status" value="1"/>
</dbReference>
<keyword evidence="6" id="KW-1185">Reference proteome</keyword>
<dbReference type="Gene3D" id="1.10.3210.10">
    <property type="entry name" value="Hypothetical protein af1432"/>
    <property type="match status" value="1"/>
</dbReference>
<proteinExistence type="predicted"/>
<feature type="domain" description="Response regulatory" evidence="2">
    <location>
        <begin position="143"/>
        <end position="259"/>
    </location>
</feature>
<dbReference type="SUPFAM" id="SSF52172">
    <property type="entry name" value="CheY-like"/>
    <property type="match status" value="1"/>
</dbReference>
<dbReference type="Proteomes" id="UP000433181">
    <property type="component" value="Unassembled WGS sequence"/>
</dbReference>
<comment type="caution">
    <text evidence="5">The sequence shown here is derived from an EMBL/GenBank/DDBJ whole genome shotgun (WGS) entry which is preliminary data.</text>
</comment>
<dbReference type="PROSITE" id="PS51831">
    <property type="entry name" value="HD"/>
    <property type="match status" value="1"/>
</dbReference>
<protein>
    <submittedName>
        <fullName evidence="5">HD domain-containing protein</fullName>
    </submittedName>
</protein>
<dbReference type="PANTHER" id="PTHR45228">
    <property type="entry name" value="CYCLIC DI-GMP PHOSPHODIESTERASE TM_0186-RELATED"/>
    <property type="match status" value="1"/>
</dbReference>